<dbReference type="GO" id="GO:0008080">
    <property type="term" value="F:N-acetyltransferase activity"/>
    <property type="evidence" value="ECO:0007669"/>
    <property type="project" value="TreeGrafter"/>
</dbReference>
<proteinExistence type="predicted"/>
<dbReference type="Pfam" id="PF13673">
    <property type="entry name" value="Acetyltransf_10"/>
    <property type="match status" value="1"/>
</dbReference>
<dbReference type="AlphaFoldDB" id="A0AA47FHD3"/>
<dbReference type="InterPro" id="IPR016181">
    <property type="entry name" value="Acyl_CoA_acyltransferase"/>
</dbReference>
<evidence type="ECO:0000259" key="2">
    <source>
        <dbReference type="PROSITE" id="PS51186"/>
    </source>
</evidence>
<dbReference type="InterPro" id="IPR000182">
    <property type="entry name" value="GNAT_dom"/>
</dbReference>
<protein>
    <submittedName>
        <fullName evidence="3">GNAT family N-acetyltransferase</fullName>
        <ecNumber evidence="3">2.3.1.-</ecNumber>
    </submittedName>
</protein>
<dbReference type="PROSITE" id="PS51186">
    <property type="entry name" value="GNAT"/>
    <property type="match status" value="1"/>
</dbReference>
<feature type="domain" description="N-acetyltransferase" evidence="2">
    <location>
        <begin position="28"/>
        <end position="197"/>
    </location>
</feature>
<dbReference type="EC" id="2.3.1.-" evidence="3"/>
<dbReference type="CDD" id="cd04301">
    <property type="entry name" value="NAT_SF"/>
    <property type="match status" value="1"/>
</dbReference>
<evidence type="ECO:0000256" key="1">
    <source>
        <dbReference type="SAM" id="MobiDB-lite"/>
    </source>
</evidence>
<evidence type="ECO:0000313" key="4">
    <source>
        <dbReference type="Proteomes" id="UP001163127"/>
    </source>
</evidence>
<name>A0AA47FHD3_ACTNA</name>
<keyword evidence="3" id="KW-0012">Acyltransferase</keyword>
<dbReference type="SUPFAM" id="SSF55729">
    <property type="entry name" value="Acyl-CoA N-acyltransferases (Nat)"/>
    <property type="match status" value="1"/>
</dbReference>
<organism evidence="3 4">
    <name type="scientific">Actinomyces naeslundii</name>
    <dbReference type="NCBI Taxonomy" id="1655"/>
    <lineage>
        <taxon>Bacteria</taxon>
        <taxon>Bacillati</taxon>
        <taxon>Actinomycetota</taxon>
        <taxon>Actinomycetes</taxon>
        <taxon>Actinomycetales</taxon>
        <taxon>Actinomycetaceae</taxon>
        <taxon>Actinomyces</taxon>
    </lineage>
</organism>
<dbReference type="Gene3D" id="3.40.630.30">
    <property type="match status" value="1"/>
</dbReference>
<feature type="region of interest" description="Disordered" evidence="1">
    <location>
        <begin position="1"/>
        <end position="22"/>
    </location>
</feature>
<evidence type="ECO:0000313" key="3">
    <source>
        <dbReference type="EMBL" id="WAL43271.1"/>
    </source>
</evidence>
<dbReference type="EMBL" id="CP113787">
    <property type="protein sequence ID" value="WAL43271.1"/>
    <property type="molecule type" value="Genomic_DNA"/>
</dbReference>
<gene>
    <name evidence="3" type="ORF">OFA60_01525</name>
</gene>
<accession>A0AA47FHD3</accession>
<dbReference type="RefSeq" id="WP_268398945.1">
    <property type="nucleotide sequence ID" value="NZ_CP113787.1"/>
</dbReference>
<dbReference type="InterPro" id="IPR039143">
    <property type="entry name" value="GNPNAT1-like"/>
</dbReference>
<dbReference type="Proteomes" id="UP001163127">
    <property type="component" value="Chromosome"/>
</dbReference>
<reference evidence="3" key="1">
    <citation type="submission" date="2022-11" db="EMBL/GenBank/DDBJ databases">
        <title>Dental biofilm bacteria. Genome sequencing and assembly.</title>
        <authorList>
            <person name="Robertsson C."/>
        </authorList>
    </citation>
    <scope>NUCLEOTIDE SEQUENCE</scope>
    <source>
        <strain evidence="3">CW</strain>
    </source>
</reference>
<sequence length="212" mass="22580">MTDHLHQPATGPTARPSGDEAVSGAPVLEIRPATSVQEPLSFTTARGDQTGAEAEWLRKAVADVRLEVFVGEQSVPFIQEMDARDDESTTIHLLAGGADGTPLGAGRILLEPEKPARVHLGRLAVRSIARGRGLGARVVAALEQTALSHSGRSSVEVVLSAQEQAMRFYERCGYRVLGGRRYLDAGIWHQDMARTVSTVRAVNSTASASSAT</sequence>
<keyword evidence="3" id="KW-0808">Transferase</keyword>
<dbReference type="PANTHER" id="PTHR13355">
    <property type="entry name" value="GLUCOSAMINE 6-PHOSPHATE N-ACETYLTRANSFERASE"/>
    <property type="match status" value="1"/>
</dbReference>